<feature type="compositionally biased region" description="Polar residues" evidence="1">
    <location>
        <begin position="355"/>
        <end position="367"/>
    </location>
</feature>
<evidence type="ECO:0000256" key="1">
    <source>
        <dbReference type="SAM" id="MobiDB-lite"/>
    </source>
</evidence>
<reference evidence="2 3" key="1">
    <citation type="submission" date="2015-09" db="EMBL/GenBank/DDBJ databases">
        <title>Host preference determinants of Valsa canker pathogens revealed by comparative genomics.</title>
        <authorList>
            <person name="Yin Z."/>
            <person name="Huang L."/>
        </authorList>
    </citation>
    <scope>NUCLEOTIDE SEQUENCE [LARGE SCALE GENOMIC DNA]</scope>
    <source>
        <strain evidence="2 3">YSFL</strain>
    </source>
</reference>
<name>A0A423WA87_CYTCH</name>
<evidence type="ECO:0000313" key="3">
    <source>
        <dbReference type="Proteomes" id="UP000284375"/>
    </source>
</evidence>
<dbReference type="EMBL" id="LJZO01000009">
    <property type="protein sequence ID" value="ROW00267.1"/>
    <property type="molecule type" value="Genomic_DNA"/>
</dbReference>
<dbReference type="OrthoDB" id="5244201at2759"/>
<evidence type="ECO:0000313" key="2">
    <source>
        <dbReference type="EMBL" id="ROW00267.1"/>
    </source>
</evidence>
<dbReference type="AlphaFoldDB" id="A0A423WA87"/>
<comment type="caution">
    <text evidence="2">The sequence shown here is derived from an EMBL/GenBank/DDBJ whole genome shotgun (WGS) entry which is preliminary data.</text>
</comment>
<keyword evidence="3" id="KW-1185">Reference proteome</keyword>
<accession>A0A423WA87</accession>
<protein>
    <submittedName>
        <fullName evidence="2">Uncharacterized protein</fullName>
    </submittedName>
</protein>
<organism evidence="2 3">
    <name type="scientific">Cytospora chrysosperma</name>
    <name type="common">Cytospora canker fungus</name>
    <name type="synonym">Sphaeria chrysosperma</name>
    <dbReference type="NCBI Taxonomy" id="252740"/>
    <lineage>
        <taxon>Eukaryota</taxon>
        <taxon>Fungi</taxon>
        <taxon>Dikarya</taxon>
        <taxon>Ascomycota</taxon>
        <taxon>Pezizomycotina</taxon>
        <taxon>Sordariomycetes</taxon>
        <taxon>Sordariomycetidae</taxon>
        <taxon>Diaporthales</taxon>
        <taxon>Cytosporaceae</taxon>
        <taxon>Cytospora</taxon>
    </lineage>
</organism>
<feature type="region of interest" description="Disordered" evidence="1">
    <location>
        <begin position="338"/>
        <end position="367"/>
    </location>
</feature>
<dbReference type="Proteomes" id="UP000284375">
    <property type="component" value="Unassembled WGS sequence"/>
</dbReference>
<sequence length="448" mass="49546">MPSLLSFSRLRPQRSHYQKTDAAVLPKEEVGSAIHPKSTASLKVTEADVDNSKRIKQQLPDRAMLAQLREALKTISDVLSEVDHTVLDILDGSDEGLEILEGSGSSTSPVNALVLSIDLHLADLQRSSSALCKLVSKCHAEKRIEGEQPIFTTDREVDDLKRVESPVGTDACLQFEPSSHQASTESLPDPVTPDQDPHYYLPTPEFSNFSFSPYQFTADDTACSHDVLGDLAYSPPPLQVRRQRPSSPSATPLMSIAPLKLPLRSLSSESVPNLRLQIRYNHRRAVSSPFDYELGYLDGQISETSGLDRRHSSNLGQLSPMIQRSPILRNLKPIDSYRSALESHPGPRTPGGVNLSGSPQGSRLSSESRYGLEPIGEVDFDHSDAATHSFEPVQYSSTQFSTEEKTRRLRARRRGSELSCGLHADSHEPLSMEELMEFLRQGNSIRQL</sequence>
<proteinExistence type="predicted"/>
<gene>
    <name evidence="2" type="ORF">VSDG_03626</name>
</gene>